<dbReference type="Gene3D" id="1.10.150.130">
    <property type="match status" value="1"/>
</dbReference>
<dbReference type="Pfam" id="PF00589">
    <property type="entry name" value="Phage_integrase"/>
    <property type="match status" value="1"/>
</dbReference>
<dbReference type="InterPro" id="IPR010998">
    <property type="entry name" value="Integrase_recombinase_N"/>
</dbReference>
<dbReference type="GO" id="GO:0015074">
    <property type="term" value="P:DNA integration"/>
    <property type="evidence" value="ECO:0007669"/>
    <property type="project" value="InterPro"/>
</dbReference>
<dbReference type="InterPro" id="IPR025269">
    <property type="entry name" value="SAM-like_dom"/>
</dbReference>
<evidence type="ECO:0000256" key="2">
    <source>
        <dbReference type="ARBA" id="ARBA00023125"/>
    </source>
</evidence>
<dbReference type="PROSITE" id="PS51898">
    <property type="entry name" value="TYR_RECOMBINASE"/>
    <property type="match status" value="1"/>
</dbReference>
<gene>
    <name evidence="7" type="ORF">R3L15_12005</name>
    <name evidence="6" type="ORF">R3L16_09585</name>
</gene>
<dbReference type="Gene3D" id="1.10.443.10">
    <property type="entry name" value="Intergrase catalytic core"/>
    <property type="match status" value="1"/>
</dbReference>
<feature type="domain" description="Tyr recombinase" evidence="5">
    <location>
        <begin position="226"/>
        <end position="414"/>
    </location>
</feature>
<dbReference type="KEGG" id="mcaa:R3L15_12005"/>
<dbReference type="SUPFAM" id="SSF56349">
    <property type="entry name" value="DNA breaking-rejoining enzymes"/>
    <property type="match status" value="1"/>
</dbReference>
<evidence type="ECO:0000313" key="8">
    <source>
        <dbReference type="Proteomes" id="UP001368318"/>
    </source>
</evidence>
<dbReference type="PANTHER" id="PTHR30349">
    <property type="entry name" value="PHAGE INTEGRASE-RELATED"/>
    <property type="match status" value="1"/>
</dbReference>
<dbReference type="AlphaFoldDB" id="A0AAU6P5N1"/>
<dbReference type="GO" id="GO:0006310">
    <property type="term" value="P:DNA recombination"/>
    <property type="evidence" value="ECO:0007669"/>
    <property type="project" value="UniProtKB-KW"/>
</dbReference>
<accession>A0AAU6P5N1</accession>
<dbReference type="RefSeq" id="WP_338731950.1">
    <property type="nucleotide sequence ID" value="NZ_CP136924.1"/>
</dbReference>
<evidence type="ECO:0000256" key="4">
    <source>
        <dbReference type="SAM" id="Coils"/>
    </source>
</evidence>
<dbReference type="EMBL" id="CP136924">
    <property type="protein sequence ID" value="WXA02002.1"/>
    <property type="molecule type" value="Genomic_DNA"/>
</dbReference>
<reference evidence="7 8" key="1">
    <citation type="submission" date="2023-10" db="EMBL/GenBank/DDBJ databases">
        <title>Culture-based analysis of two novel bacteria associated with mangrove crab gills.</title>
        <authorList>
            <person name="Yang X."/>
            <person name="Garuglieri E."/>
            <person name="Van Goethem M.W."/>
            <person name="Fusi M."/>
            <person name="Marasco R."/>
            <person name="Daffonchio D.G."/>
        </authorList>
    </citation>
    <scope>NUCLEOTIDE SEQUENCE</scope>
    <source>
        <strain evidence="7">UG2-1</strain>
        <strain evidence="6">UG2-2</strain>
        <strain evidence="8">UG2_2</strain>
    </source>
</reference>
<feature type="coiled-coil region" evidence="4">
    <location>
        <begin position="53"/>
        <end position="80"/>
    </location>
</feature>
<dbReference type="InterPro" id="IPR011010">
    <property type="entry name" value="DNA_brk_join_enz"/>
</dbReference>
<comment type="similarity">
    <text evidence="1">Belongs to the 'phage' integrase family.</text>
</comment>
<dbReference type="EMBL" id="CP136925">
    <property type="protein sequence ID" value="WXA12837.1"/>
    <property type="molecule type" value="Genomic_DNA"/>
</dbReference>
<protein>
    <submittedName>
        <fullName evidence="7">Tyrosine-type recombinase/integrase</fullName>
    </submittedName>
</protein>
<dbReference type="CDD" id="cd01185">
    <property type="entry name" value="INTN1_C_like"/>
    <property type="match status" value="1"/>
</dbReference>
<dbReference type="Pfam" id="PF13102">
    <property type="entry name" value="Phage_int_SAM_5"/>
    <property type="match status" value="1"/>
</dbReference>
<evidence type="ECO:0000256" key="3">
    <source>
        <dbReference type="ARBA" id="ARBA00023172"/>
    </source>
</evidence>
<proteinExistence type="inferred from homology"/>
<evidence type="ECO:0000313" key="7">
    <source>
        <dbReference type="EMBL" id="WXA12837.1"/>
    </source>
</evidence>
<evidence type="ECO:0000259" key="5">
    <source>
        <dbReference type="PROSITE" id="PS51898"/>
    </source>
</evidence>
<dbReference type="GO" id="GO:0003677">
    <property type="term" value="F:DNA binding"/>
    <property type="evidence" value="ECO:0007669"/>
    <property type="project" value="UniProtKB-KW"/>
</dbReference>
<dbReference type="InterPro" id="IPR002104">
    <property type="entry name" value="Integrase_catalytic"/>
</dbReference>
<keyword evidence="2" id="KW-0238">DNA-binding</keyword>
<keyword evidence="4" id="KW-0175">Coiled coil</keyword>
<dbReference type="InterPro" id="IPR050090">
    <property type="entry name" value="Tyrosine_recombinase_XerCD"/>
</dbReference>
<keyword evidence="8" id="KW-1185">Reference proteome</keyword>
<name>A0AAU6P5N1_9FLAO</name>
<dbReference type="PANTHER" id="PTHR30349:SF64">
    <property type="entry name" value="PROPHAGE INTEGRASE INTD-RELATED"/>
    <property type="match status" value="1"/>
</dbReference>
<organism evidence="7">
    <name type="scientific">Mangrovimonas cancribranchiae</name>
    <dbReference type="NCBI Taxonomy" id="3080055"/>
    <lineage>
        <taxon>Bacteria</taxon>
        <taxon>Pseudomonadati</taxon>
        <taxon>Bacteroidota</taxon>
        <taxon>Flavobacteriia</taxon>
        <taxon>Flavobacteriales</taxon>
        <taxon>Flavobacteriaceae</taxon>
        <taxon>Mangrovimonas</taxon>
    </lineage>
</organism>
<evidence type="ECO:0000313" key="6">
    <source>
        <dbReference type="EMBL" id="WXA02002.1"/>
    </source>
</evidence>
<dbReference type="InterPro" id="IPR013762">
    <property type="entry name" value="Integrase-like_cat_sf"/>
</dbReference>
<keyword evidence="3" id="KW-0233">DNA recombination</keyword>
<evidence type="ECO:0000256" key="1">
    <source>
        <dbReference type="ARBA" id="ARBA00008857"/>
    </source>
</evidence>
<dbReference type="Proteomes" id="UP001368318">
    <property type="component" value="Chromosome"/>
</dbReference>
<sequence length="423" mass="50342">MNIKYFIIPGKRKYSSIYVRFWDSKRVDQKTRTGLSVEKRNWSIKKQRFKIVISEEDNNLDLLNNKLDRLEKAIHKQYNKDYAESNHISRTWLKDVVNEFFNQVPEDQNHKKYFAEWAEKFVENSKDRTVNGKRLKANSLKNYTAALNKLKQYEKHRGIKLKFQDIDLEFYRDFVLYCNETLNLNNNSIGNLISRIKTFCSNIEIEGLPINPQYKHKEFKIPKNKTHHIYLNNKEIEKIFKHDFSESSKLDNARDLLIIGLRTGLRVSDFLRIKKENIFDNVINITTQKTNQNLTIPIHPQFRKILKKHNGNFPKKISDQKFNKYIKEVCEKAGIKNEVYGSLLDKKTKRKVEKHYPKHKLVTSHTCRRSFATNLFLEGIPNHIVMAATGHSSEKQYLAYVKATQEEHIERLQKHWKKQNKKQ</sequence>